<dbReference type="InterPro" id="IPR018511">
    <property type="entry name" value="Hemolysin-typ_Ca-bd_CS"/>
</dbReference>
<accession>A0AAU7C8X5</accession>
<reference evidence="4" key="1">
    <citation type="submission" date="2024-05" db="EMBL/GenBank/DDBJ databases">
        <title>Planctomycetes of the genus Singulisphaera possess chitinolytic capabilities.</title>
        <authorList>
            <person name="Ivanova A."/>
        </authorList>
    </citation>
    <scope>NUCLEOTIDE SEQUENCE</scope>
    <source>
        <strain evidence="4">Ch08T</strain>
    </source>
</reference>
<feature type="compositionally biased region" description="Polar residues" evidence="3">
    <location>
        <begin position="294"/>
        <end position="310"/>
    </location>
</feature>
<dbReference type="InterPro" id="IPR011049">
    <property type="entry name" value="Serralysin-like_metalloprot_C"/>
</dbReference>
<dbReference type="GO" id="GO:0008237">
    <property type="term" value="F:metallopeptidase activity"/>
    <property type="evidence" value="ECO:0007669"/>
    <property type="project" value="InterPro"/>
</dbReference>
<evidence type="ECO:0000313" key="4">
    <source>
        <dbReference type="EMBL" id="XBH01580.1"/>
    </source>
</evidence>
<protein>
    <submittedName>
        <fullName evidence="4">Uncharacterized protein</fullName>
    </submittedName>
</protein>
<sequence>MPRRKIGRKIGPTLEALENRTVQTVGISLSGTVLTITGDSWHNDALVSKVKNRLTVRVESVPTSGFVLTPEVVTKSFSNVKTIRFLGNAGDDSFDSTYIYPCYIDGGSGDDDLEGGGGNDTIIGGAGNDTLRGVGGDDTLYGRADSDKLYGGSGLDGLYGGGGTDELYGNEDADRFLILDGQSEHKDASSTDAVIRFKSDEKGWPEGDVEAVDLGLQQLHLRTRNDNLLETSSGGSLTFSRGADNGTIRGRNRGSGRITLYDGAFSSSGQTALTTIHEVGHNFDTEHQNWSKWMSQSGWRSSEPSSSDASKYSKGTDDEEDWWYLKSAKFARSYGKTNPREDFASAWESYFVFKYKLKNETGVVKLTSAKSKHLEDFYKSLS</sequence>
<evidence type="ECO:0000256" key="1">
    <source>
        <dbReference type="ARBA" id="ARBA00004613"/>
    </source>
</evidence>
<evidence type="ECO:0000256" key="2">
    <source>
        <dbReference type="ARBA" id="ARBA00022525"/>
    </source>
</evidence>
<keyword evidence="2" id="KW-0964">Secreted</keyword>
<dbReference type="InterPro" id="IPR024079">
    <property type="entry name" value="MetalloPept_cat_dom_sf"/>
</dbReference>
<proteinExistence type="predicted"/>
<organism evidence="4">
    <name type="scientific">Singulisphaera sp. Ch08</name>
    <dbReference type="NCBI Taxonomy" id="3120278"/>
    <lineage>
        <taxon>Bacteria</taxon>
        <taxon>Pseudomonadati</taxon>
        <taxon>Planctomycetota</taxon>
        <taxon>Planctomycetia</taxon>
        <taxon>Isosphaerales</taxon>
        <taxon>Isosphaeraceae</taxon>
        <taxon>Singulisphaera</taxon>
    </lineage>
</organism>
<evidence type="ECO:0000256" key="3">
    <source>
        <dbReference type="SAM" id="MobiDB-lite"/>
    </source>
</evidence>
<dbReference type="RefSeq" id="WP_406694320.1">
    <property type="nucleotide sequence ID" value="NZ_CP155447.1"/>
</dbReference>
<dbReference type="SUPFAM" id="SSF51120">
    <property type="entry name" value="beta-Roll"/>
    <property type="match status" value="1"/>
</dbReference>
<dbReference type="AlphaFoldDB" id="A0AAU7C8X5"/>
<dbReference type="PANTHER" id="PTHR38340">
    <property type="entry name" value="S-LAYER PROTEIN"/>
    <property type="match status" value="1"/>
</dbReference>
<dbReference type="Pfam" id="PF00353">
    <property type="entry name" value="HemolysinCabind"/>
    <property type="match status" value="2"/>
</dbReference>
<feature type="region of interest" description="Disordered" evidence="3">
    <location>
        <begin position="294"/>
        <end position="315"/>
    </location>
</feature>
<dbReference type="EMBL" id="CP155447">
    <property type="protein sequence ID" value="XBH01580.1"/>
    <property type="molecule type" value="Genomic_DNA"/>
</dbReference>
<name>A0AAU7C8X5_9BACT</name>
<dbReference type="InterPro" id="IPR001343">
    <property type="entry name" value="Hemolysn_Ca-bd"/>
</dbReference>
<dbReference type="PRINTS" id="PR00313">
    <property type="entry name" value="CABNDNGRPT"/>
</dbReference>
<dbReference type="Gene3D" id="2.150.10.10">
    <property type="entry name" value="Serralysin-like metalloprotease, C-terminal"/>
    <property type="match status" value="2"/>
</dbReference>
<dbReference type="SUPFAM" id="SSF55486">
    <property type="entry name" value="Metalloproteases ('zincins'), catalytic domain"/>
    <property type="match status" value="1"/>
</dbReference>
<dbReference type="GO" id="GO:0005576">
    <property type="term" value="C:extracellular region"/>
    <property type="evidence" value="ECO:0007669"/>
    <property type="project" value="UniProtKB-SubCell"/>
</dbReference>
<dbReference type="GO" id="GO:0005509">
    <property type="term" value="F:calcium ion binding"/>
    <property type="evidence" value="ECO:0007669"/>
    <property type="project" value="InterPro"/>
</dbReference>
<dbReference type="InterPro" id="IPR050557">
    <property type="entry name" value="RTX_toxin/Mannuronan_C5-epim"/>
</dbReference>
<gene>
    <name evidence="4" type="ORF">V5E97_24915</name>
</gene>
<dbReference type="PROSITE" id="PS00330">
    <property type="entry name" value="HEMOLYSIN_CALCIUM"/>
    <property type="match status" value="1"/>
</dbReference>
<dbReference type="PANTHER" id="PTHR38340:SF1">
    <property type="entry name" value="S-LAYER PROTEIN"/>
    <property type="match status" value="1"/>
</dbReference>
<comment type="subcellular location">
    <subcellularLocation>
        <location evidence="1">Secreted</location>
    </subcellularLocation>
</comment>
<dbReference type="Gene3D" id="3.40.390.10">
    <property type="entry name" value="Collagenase (Catalytic Domain)"/>
    <property type="match status" value="1"/>
</dbReference>